<sequence length="235" mass="24211">MTEKDKRQKELHLRFFTKDGMPLKVLSTSLGIALIAHAMGSAAPAGNVYAEAAGEAAASPDGAPKLVEWSTEEVKAYYDAYLDWNIPMLQEEEEEGQTTGSGSASGGGTALGGGTATGGGTTVIHSGFGWDDLMLYHLIFNQGNAYSSSAWHGSHTAYDYRTGKVYKPATYSSGTFQNKPVTGSAVKPKTSNTTGSITRRSTSSSPGGIGGNSSGYTSSSSGSSSSKSTGSSFGG</sequence>
<feature type="compositionally biased region" description="Low complexity" evidence="1">
    <location>
        <begin position="214"/>
        <end position="235"/>
    </location>
</feature>
<organism evidence="2 3">
    <name type="scientific">Paenibacillus thailandensis</name>
    <dbReference type="NCBI Taxonomy" id="393250"/>
    <lineage>
        <taxon>Bacteria</taxon>
        <taxon>Bacillati</taxon>
        <taxon>Bacillota</taxon>
        <taxon>Bacilli</taxon>
        <taxon>Bacillales</taxon>
        <taxon>Paenibacillaceae</taxon>
        <taxon>Paenibacillus</taxon>
    </lineage>
</organism>
<evidence type="ECO:0000313" key="3">
    <source>
        <dbReference type="Proteomes" id="UP001597493"/>
    </source>
</evidence>
<dbReference type="RefSeq" id="WP_379270512.1">
    <property type="nucleotide sequence ID" value="NZ_JBHUGT010000015.1"/>
</dbReference>
<keyword evidence="3" id="KW-1185">Reference proteome</keyword>
<proteinExistence type="predicted"/>
<reference evidence="3" key="1">
    <citation type="journal article" date="2019" name="Int. J. Syst. Evol. Microbiol.">
        <title>The Global Catalogue of Microorganisms (GCM) 10K type strain sequencing project: providing services to taxonomists for standard genome sequencing and annotation.</title>
        <authorList>
            <consortium name="The Broad Institute Genomics Platform"/>
            <consortium name="The Broad Institute Genome Sequencing Center for Infectious Disease"/>
            <person name="Wu L."/>
            <person name="Ma J."/>
        </authorList>
    </citation>
    <scope>NUCLEOTIDE SEQUENCE [LARGE SCALE GENOMIC DNA]</scope>
    <source>
        <strain evidence="3">TISTR 1827</strain>
    </source>
</reference>
<dbReference type="EMBL" id="JBHUMY010000006">
    <property type="protein sequence ID" value="MFD2659833.1"/>
    <property type="molecule type" value="Genomic_DNA"/>
</dbReference>
<gene>
    <name evidence="2" type="ORF">ACFSW5_06065</name>
</gene>
<feature type="compositionally biased region" description="Low complexity" evidence="1">
    <location>
        <begin position="190"/>
        <end position="206"/>
    </location>
</feature>
<feature type="region of interest" description="Disordered" evidence="1">
    <location>
        <begin position="92"/>
        <end position="114"/>
    </location>
</feature>
<evidence type="ECO:0000256" key="1">
    <source>
        <dbReference type="SAM" id="MobiDB-lite"/>
    </source>
</evidence>
<feature type="compositionally biased region" description="Gly residues" evidence="1">
    <location>
        <begin position="103"/>
        <end position="114"/>
    </location>
</feature>
<comment type="caution">
    <text evidence="2">The sequence shown here is derived from an EMBL/GenBank/DDBJ whole genome shotgun (WGS) entry which is preliminary data.</text>
</comment>
<accession>A0ABW5QTQ2</accession>
<dbReference type="Proteomes" id="UP001597493">
    <property type="component" value="Unassembled WGS sequence"/>
</dbReference>
<feature type="region of interest" description="Disordered" evidence="1">
    <location>
        <begin position="177"/>
        <end position="235"/>
    </location>
</feature>
<evidence type="ECO:0000313" key="2">
    <source>
        <dbReference type="EMBL" id="MFD2659833.1"/>
    </source>
</evidence>
<name>A0ABW5QTQ2_9BACL</name>
<protein>
    <submittedName>
        <fullName evidence="2">Uncharacterized protein</fullName>
    </submittedName>
</protein>